<evidence type="ECO:0000313" key="5">
    <source>
        <dbReference type="EMBL" id="KAE8144599.1"/>
    </source>
</evidence>
<keyword evidence="3" id="KW-0472">Membrane</keyword>
<evidence type="ECO:0000256" key="3">
    <source>
        <dbReference type="SAM" id="Phobius"/>
    </source>
</evidence>
<comment type="similarity">
    <text evidence="1">Belongs to the RMD1/sif2 family.</text>
</comment>
<evidence type="ECO:0000256" key="2">
    <source>
        <dbReference type="SAM" id="MobiDB-lite"/>
    </source>
</evidence>
<dbReference type="InterPro" id="IPR051624">
    <property type="entry name" value="RMD1/Sad1-interacting"/>
</dbReference>
<evidence type="ECO:0000313" key="6">
    <source>
        <dbReference type="Proteomes" id="UP000325780"/>
    </source>
</evidence>
<evidence type="ECO:0000259" key="4">
    <source>
        <dbReference type="Pfam" id="PF02582"/>
    </source>
</evidence>
<dbReference type="Pfam" id="PF02582">
    <property type="entry name" value="DUF155"/>
    <property type="match status" value="1"/>
</dbReference>
<reference evidence="5 6" key="1">
    <citation type="submission" date="2019-04" db="EMBL/GenBank/DDBJ databases">
        <title>Friends and foes A comparative genomics study of 23 Aspergillus species from section Flavi.</title>
        <authorList>
            <consortium name="DOE Joint Genome Institute"/>
            <person name="Kjaerbolling I."/>
            <person name="Vesth T."/>
            <person name="Frisvad J.C."/>
            <person name="Nybo J.L."/>
            <person name="Theobald S."/>
            <person name="Kildgaard S."/>
            <person name="Isbrandt T."/>
            <person name="Kuo A."/>
            <person name="Sato A."/>
            <person name="Lyhne E.K."/>
            <person name="Kogle M.E."/>
            <person name="Wiebenga A."/>
            <person name="Kun R.S."/>
            <person name="Lubbers R.J."/>
            <person name="Makela M.R."/>
            <person name="Barry K."/>
            <person name="Chovatia M."/>
            <person name="Clum A."/>
            <person name="Daum C."/>
            <person name="Haridas S."/>
            <person name="He G."/>
            <person name="LaButti K."/>
            <person name="Lipzen A."/>
            <person name="Mondo S."/>
            <person name="Riley R."/>
            <person name="Salamov A."/>
            <person name="Simmons B.A."/>
            <person name="Magnuson J.K."/>
            <person name="Henrissat B."/>
            <person name="Mortensen U.H."/>
            <person name="Larsen T.O."/>
            <person name="Devries R.P."/>
            <person name="Grigoriev I.V."/>
            <person name="Machida M."/>
            <person name="Baker S.E."/>
            <person name="Andersen M.R."/>
        </authorList>
    </citation>
    <scope>NUCLEOTIDE SEQUENCE [LARGE SCALE GENOMIC DNA]</scope>
    <source>
        <strain evidence="5 6">IBT 18842</strain>
    </source>
</reference>
<name>A0A5N6TEQ4_ASPAV</name>
<dbReference type="EMBL" id="ML742479">
    <property type="protein sequence ID" value="KAE8144599.1"/>
    <property type="molecule type" value="Genomic_DNA"/>
</dbReference>
<dbReference type="InterPro" id="IPR003734">
    <property type="entry name" value="DUF155"/>
</dbReference>
<sequence>MTPARGRVPGQRSPHVLVTDSREQPSATPRRRRSPSTRFITVDNVLQYTSDIPSMQQRHPPQPARARPRSRLASAAGGLIGSGATGVSGGATSASSTAATMGRLAAQPRLPPRSTKVSEKLVLLPESEEVDKGFDEEDVDEVDDEVVDEELVQRLARDKNIDPDSVRQRLLTHKKLGGDFGVDNEIAPLLAEEELSRRRKVAPEKAKSYAERLPKARRAEKLARVTAYCTAQAYKMSSLATFVKDRHGGKTKLYDDCLYTAYHLPLLPGHDGYRLRSSPVVKKPGGKSLLDEEIERNELRDHHEDYMPEVEEHSVVGGRGEHGSPRDVDNQSPRTGSLLHGMEQGEYSTGSEMRENSDATAYEHHTQTPAPTQPPTRLLYNVAEMFVFSYGVVVFWNFTERQEKDLLADLAFATSSATGTPIPLATMPLQEEDFETEEFHFEYSTEISRPRVYNDMITLRSGDHMIKLAISHGIAQSTKLCFFEEVMARQMAEAKDVPRRLAMTGKLGMKREEVFRILGRLFKSRVEVNLSSNMLDVPNFFWESEPTLYPLYIAVREYLEIKPRIQVLNERCRVFLDLAEILSDSIADSRTSHQTWIIIVLIIISILVTTSEVFLRFGLLSSGKSTSAALFSRALNPNPTCSCPVPASNTGVLGLNTTAPSMSLSYQ</sequence>
<dbReference type="GO" id="GO:0005739">
    <property type="term" value="C:mitochondrion"/>
    <property type="evidence" value="ECO:0007669"/>
    <property type="project" value="UniProtKB-ARBA"/>
</dbReference>
<dbReference type="AlphaFoldDB" id="A0A5N6TEQ4"/>
<protein>
    <submittedName>
        <fullName evidence="5">YagE family protein</fullName>
    </submittedName>
</protein>
<feature type="compositionally biased region" description="Polar residues" evidence="2">
    <location>
        <begin position="44"/>
        <end position="55"/>
    </location>
</feature>
<gene>
    <name evidence="5" type="ORF">BDV25DRAFT_90289</name>
</gene>
<feature type="domain" description="DUF155" evidence="4">
    <location>
        <begin position="385"/>
        <end position="569"/>
    </location>
</feature>
<keyword evidence="3" id="KW-0812">Transmembrane</keyword>
<keyword evidence="3" id="KW-1133">Transmembrane helix</keyword>
<dbReference type="PANTHER" id="PTHR16255">
    <property type="entry name" value="REQUIRED FOR MEIOTIC NUCLEAR DIVISION PROTEIN 1 HOMOLOG"/>
    <property type="match status" value="1"/>
</dbReference>
<dbReference type="PANTHER" id="PTHR16255:SF4">
    <property type="entry name" value="SPORULATION PROTEIN RMD8"/>
    <property type="match status" value="1"/>
</dbReference>
<dbReference type="OrthoDB" id="18302at2759"/>
<feature type="transmembrane region" description="Helical" evidence="3">
    <location>
        <begin position="596"/>
        <end position="615"/>
    </location>
</feature>
<feature type="region of interest" description="Disordered" evidence="2">
    <location>
        <begin position="298"/>
        <end position="375"/>
    </location>
</feature>
<organism evidence="5 6">
    <name type="scientific">Aspergillus avenaceus</name>
    <dbReference type="NCBI Taxonomy" id="36643"/>
    <lineage>
        <taxon>Eukaryota</taxon>
        <taxon>Fungi</taxon>
        <taxon>Dikarya</taxon>
        <taxon>Ascomycota</taxon>
        <taxon>Pezizomycotina</taxon>
        <taxon>Eurotiomycetes</taxon>
        <taxon>Eurotiomycetidae</taxon>
        <taxon>Eurotiales</taxon>
        <taxon>Aspergillaceae</taxon>
        <taxon>Aspergillus</taxon>
        <taxon>Aspergillus subgen. Circumdati</taxon>
    </lineage>
</organism>
<feature type="compositionally biased region" description="Basic and acidic residues" evidence="2">
    <location>
        <begin position="352"/>
        <end position="366"/>
    </location>
</feature>
<evidence type="ECO:0000256" key="1">
    <source>
        <dbReference type="ARBA" id="ARBA00008306"/>
    </source>
</evidence>
<proteinExistence type="inferred from homology"/>
<feature type="region of interest" description="Disordered" evidence="2">
    <location>
        <begin position="1"/>
        <end position="70"/>
    </location>
</feature>
<keyword evidence="6" id="KW-1185">Reference proteome</keyword>
<dbReference type="Proteomes" id="UP000325780">
    <property type="component" value="Unassembled WGS sequence"/>
</dbReference>
<accession>A0A5N6TEQ4</accession>
<feature type="compositionally biased region" description="Basic and acidic residues" evidence="2">
    <location>
        <begin position="298"/>
        <end position="329"/>
    </location>
</feature>